<name>D2W4G9_NAEGR</name>
<feature type="transmembrane region" description="Helical" evidence="2">
    <location>
        <begin position="207"/>
        <end position="229"/>
    </location>
</feature>
<dbReference type="RefSeq" id="XP_002668779.1">
    <property type="nucleotide sequence ID" value="XM_002668733.1"/>
</dbReference>
<keyword evidence="2" id="KW-1133">Transmembrane helix</keyword>
<accession>D2W4G9</accession>
<dbReference type="VEuPathDB" id="AmoebaDB:NAEGRDRAFT_76301"/>
<feature type="non-terminal residue" evidence="3">
    <location>
        <position position="649"/>
    </location>
</feature>
<feature type="transmembrane region" description="Helical" evidence="2">
    <location>
        <begin position="87"/>
        <end position="106"/>
    </location>
</feature>
<organism evidence="4">
    <name type="scientific">Naegleria gruberi</name>
    <name type="common">Amoeba</name>
    <dbReference type="NCBI Taxonomy" id="5762"/>
    <lineage>
        <taxon>Eukaryota</taxon>
        <taxon>Discoba</taxon>
        <taxon>Heterolobosea</taxon>
        <taxon>Tetramitia</taxon>
        <taxon>Eutetramitia</taxon>
        <taxon>Vahlkampfiidae</taxon>
        <taxon>Naegleria</taxon>
    </lineage>
</organism>
<feature type="transmembrane region" description="Helical" evidence="2">
    <location>
        <begin position="365"/>
        <end position="386"/>
    </location>
</feature>
<keyword evidence="2" id="KW-0472">Membrane</keyword>
<protein>
    <submittedName>
        <fullName evidence="3">Predicted protein</fullName>
    </submittedName>
</protein>
<sequence length="649" mass="72668">MEPSSIGGGSSVSGSTQTSNASSSSLSGNIFRTVNEFLTNLYMSGKLRMNGLTRQYTSMNSSLLGAGVSSAGFYESFNRKPSWNVRLCRGLLFVWFLYIMWIGVWLPGLTSHQDYSQIYSSSSSVSSSSNSGNQTSSIVNNEFNTSPFGFEGGWVFRVLNYPLTLSTDAIPYEGIIALSVLFTLISLVNIILMIIGMKKRYGNVYKFLDKVAMCWGMIVLFSGPVALFIMSSFIDCNPNIRIEIENQTASVSGLSRFPTVQCYSADNIVLLVLSLIGMMITFVSWGFSVFLLPINTPNVGIPFVTKDNFILAPTICTIGLELLIMFLIPPNFMMGRAIVHLILTFINIPLIIYSLPFYHRMMNSLYFGIVCARFGVSIGVLISSLVNLNLLSDLGLGMMGLSIGLGILFFILAFTALEIYTLVVCRQIRNIFKTKISACEITESRADLSLYNIIEREAVSIFIVCEQLSLRHLMLFLQFSIGKNVKHHSPDHYGVTIVSDPLMAIAFVKSISQQKSFLNTEMLLISSVLVNYIWQDDHRSQFANYLLAKALKHCHQTLKRVLITEKQKEIEITLNELTKTNMEVRNTITELEITLAELRIVHKSFWKEMLNDIPNETKLSQINSRASVLTLFCDQNFLNLTKAHSHDKT</sequence>
<evidence type="ECO:0000256" key="1">
    <source>
        <dbReference type="SAM" id="MobiDB-lite"/>
    </source>
</evidence>
<gene>
    <name evidence="3" type="ORF">NAEGRDRAFT_76301</name>
</gene>
<feature type="compositionally biased region" description="Low complexity" evidence="1">
    <location>
        <begin position="12"/>
        <end position="26"/>
    </location>
</feature>
<dbReference type="AlphaFoldDB" id="D2W4G9"/>
<proteinExistence type="predicted"/>
<dbReference type="KEGG" id="ngr:NAEGRDRAFT_76301"/>
<feature type="transmembrane region" description="Helical" evidence="2">
    <location>
        <begin position="398"/>
        <end position="425"/>
    </location>
</feature>
<feature type="transmembrane region" description="Helical" evidence="2">
    <location>
        <begin position="308"/>
        <end position="328"/>
    </location>
</feature>
<feature type="compositionally biased region" description="Gly residues" evidence="1">
    <location>
        <begin position="1"/>
        <end position="11"/>
    </location>
</feature>
<evidence type="ECO:0000313" key="3">
    <source>
        <dbReference type="EMBL" id="EFC36035.1"/>
    </source>
</evidence>
<feature type="transmembrane region" description="Helical" evidence="2">
    <location>
        <begin position="175"/>
        <end position="195"/>
    </location>
</feature>
<dbReference type="OMA" id="CNPNIRI"/>
<feature type="transmembrane region" description="Helical" evidence="2">
    <location>
        <begin position="334"/>
        <end position="353"/>
    </location>
</feature>
<evidence type="ECO:0000313" key="4">
    <source>
        <dbReference type="Proteomes" id="UP000006671"/>
    </source>
</evidence>
<feature type="transmembrane region" description="Helical" evidence="2">
    <location>
        <begin position="268"/>
        <end position="296"/>
    </location>
</feature>
<dbReference type="Proteomes" id="UP000006671">
    <property type="component" value="Unassembled WGS sequence"/>
</dbReference>
<evidence type="ECO:0000256" key="2">
    <source>
        <dbReference type="SAM" id="Phobius"/>
    </source>
</evidence>
<dbReference type="EMBL" id="GG738954">
    <property type="protein sequence ID" value="EFC36035.1"/>
    <property type="molecule type" value="Genomic_DNA"/>
</dbReference>
<dbReference type="GeneID" id="8856335"/>
<keyword evidence="2" id="KW-0812">Transmembrane</keyword>
<feature type="region of interest" description="Disordered" evidence="1">
    <location>
        <begin position="1"/>
        <end position="26"/>
    </location>
</feature>
<dbReference type="InParanoid" id="D2W4G9"/>
<keyword evidence="4" id="KW-1185">Reference proteome</keyword>
<reference evidence="3 4" key="1">
    <citation type="journal article" date="2010" name="Cell">
        <title>The genome of Naegleria gruberi illuminates early eukaryotic versatility.</title>
        <authorList>
            <person name="Fritz-Laylin L.K."/>
            <person name="Prochnik S.E."/>
            <person name="Ginger M.L."/>
            <person name="Dacks J.B."/>
            <person name="Carpenter M.L."/>
            <person name="Field M.C."/>
            <person name="Kuo A."/>
            <person name="Paredez A."/>
            <person name="Chapman J."/>
            <person name="Pham J."/>
            <person name="Shu S."/>
            <person name="Neupane R."/>
            <person name="Cipriano M."/>
            <person name="Mancuso J."/>
            <person name="Tu H."/>
            <person name="Salamov A."/>
            <person name="Lindquist E."/>
            <person name="Shapiro H."/>
            <person name="Lucas S."/>
            <person name="Grigoriev I.V."/>
            <person name="Cande W.Z."/>
            <person name="Fulton C."/>
            <person name="Rokhsar D.S."/>
            <person name="Dawson S.C."/>
        </authorList>
    </citation>
    <scope>NUCLEOTIDE SEQUENCE [LARGE SCALE GENOMIC DNA]</scope>
    <source>
        <strain evidence="3 4">NEG-M</strain>
    </source>
</reference>